<dbReference type="EC" id="2.7.7.101" evidence="12"/>
<dbReference type="NCBIfam" id="TIGR01391">
    <property type="entry name" value="dnaG"/>
    <property type="match status" value="1"/>
</dbReference>
<comment type="subunit">
    <text evidence="12">Monomer. Interacts with DnaB.</text>
</comment>
<dbReference type="GO" id="GO:0005524">
    <property type="term" value="F:ATP binding"/>
    <property type="evidence" value="ECO:0007669"/>
    <property type="project" value="InterPro"/>
</dbReference>
<dbReference type="PROSITE" id="PS50880">
    <property type="entry name" value="TOPRIM"/>
    <property type="match status" value="1"/>
</dbReference>
<dbReference type="SUPFAM" id="SSF56731">
    <property type="entry name" value="DNA primase core"/>
    <property type="match status" value="1"/>
</dbReference>
<dbReference type="SMART" id="SM00493">
    <property type="entry name" value="TOPRIM"/>
    <property type="match status" value="1"/>
</dbReference>
<keyword evidence="1 12" id="KW-0240">DNA-directed RNA polymerase</keyword>
<dbReference type="OrthoDB" id="9803773at2"/>
<dbReference type="Gene3D" id="1.10.860.10">
    <property type="entry name" value="DNAb Helicase, Chain A"/>
    <property type="match status" value="1"/>
</dbReference>
<dbReference type="SUPFAM" id="SSF48024">
    <property type="entry name" value="N-terminal domain of DnaB helicase"/>
    <property type="match status" value="1"/>
</dbReference>
<keyword evidence="2 12" id="KW-0639">Primosome</keyword>
<dbReference type="InterPro" id="IPR030846">
    <property type="entry name" value="DnaG_bac"/>
</dbReference>
<keyword evidence="11 12" id="KW-0804">Transcription</keyword>
<keyword evidence="5 12" id="KW-0235">DNA replication</keyword>
<dbReference type="InterPro" id="IPR006171">
    <property type="entry name" value="TOPRIM_dom"/>
</dbReference>
<evidence type="ECO:0000256" key="2">
    <source>
        <dbReference type="ARBA" id="ARBA00022515"/>
    </source>
</evidence>
<evidence type="ECO:0000256" key="10">
    <source>
        <dbReference type="ARBA" id="ARBA00023125"/>
    </source>
</evidence>
<dbReference type="Gene3D" id="6.10.140.360">
    <property type="match status" value="1"/>
</dbReference>
<dbReference type="HAMAP" id="MF_00974">
    <property type="entry name" value="DNA_primase_DnaG"/>
    <property type="match status" value="1"/>
</dbReference>
<evidence type="ECO:0000256" key="11">
    <source>
        <dbReference type="ARBA" id="ARBA00023163"/>
    </source>
</evidence>
<dbReference type="InterPro" id="IPR037068">
    <property type="entry name" value="DNA_primase_core_N_sf"/>
</dbReference>
<dbReference type="SMART" id="SM00400">
    <property type="entry name" value="ZnF_CHCC"/>
    <property type="match status" value="1"/>
</dbReference>
<dbReference type="RefSeq" id="WP_074601135.1">
    <property type="nucleotide sequence ID" value="NZ_FNHF01000009.1"/>
</dbReference>
<dbReference type="FunFam" id="3.90.580.10:FF:000001">
    <property type="entry name" value="DNA primase"/>
    <property type="match status" value="1"/>
</dbReference>
<comment type="cofactor">
    <cofactor evidence="12 13 14">
        <name>Zn(2+)</name>
        <dbReference type="ChEBI" id="CHEBI:29105"/>
    </cofactor>
    <text evidence="12 13 14">Binds 1 zinc ion per monomer.</text>
</comment>
<evidence type="ECO:0000256" key="6">
    <source>
        <dbReference type="ARBA" id="ARBA00022723"/>
    </source>
</evidence>
<dbReference type="Gene3D" id="3.90.980.10">
    <property type="entry name" value="DNA primase, catalytic core, N-terminal domain"/>
    <property type="match status" value="1"/>
</dbReference>
<evidence type="ECO:0000313" key="16">
    <source>
        <dbReference type="EMBL" id="SDN08773.1"/>
    </source>
</evidence>
<dbReference type="PANTHER" id="PTHR30313">
    <property type="entry name" value="DNA PRIMASE"/>
    <property type="match status" value="1"/>
</dbReference>
<comment type="function">
    <text evidence="12 13">RNA polymerase that catalyzes the synthesis of short RNA molecules used as primers for DNA polymerase during DNA replication.</text>
</comment>
<dbReference type="GO" id="GO:0003899">
    <property type="term" value="F:DNA-directed RNA polymerase activity"/>
    <property type="evidence" value="ECO:0007669"/>
    <property type="project" value="UniProtKB-UniRule"/>
</dbReference>
<dbReference type="GO" id="GO:1990077">
    <property type="term" value="C:primosome complex"/>
    <property type="evidence" value="ECO:0007669"/>
    <property type="project" value="UniProtKB-KW"/>
</dbReference>
<dbReference type="PIRSF" id="PIRSF002811">
    <property type="entry name" value="DnaG"/>
    <property type="match status" value="1"/>
</dbReference>
<dbReference type="InterPro" id="IPR016136">
    <property type="entry name" value="DNA_helicase_N/primase_C"/>
</dbReference>
<protein>
    <recommendedName>
        <fullName evidence="12 13">DNA primase</fullName>
        <ecNumber evidence="12">2.7.7.101</ecNumber>
    </recommendedName>
</protein>
<dbReference type="Gene3D" id="3.90.580.10">
    <property type="entry name" value="Zinc finger, CHC2-type domain"/>
    <property type="match status" value="1"/>
</dbReference>
<keyword evidence="6 12" id="KW-0479">Metal-binding</keyword>
<evidence type="ECO:0000256" key="5">
    <source>
        <dbReference type="ARBA" id="ARBA00022705"/>
    </source>
</evidence>
<dbReference type="InterPro" id="IPR006295">
    <property type="entry name" value="DNA_primase_DnaG"/>
</dbReference>
<dbReference type="InterPro" id="IPR036185">
    <property type="entry name" value="DNA_heli_DnaB-like_N_sf"/>
</dbReference>
<evidence type="ECO:0000259" key="15">
    <source>
        <dbReference type="PROSITE" id="PS50880"/>
    </source>
</evidence>
<dbReference type="FunFam" id="3.90.980.10:FF:000001">
    <property type="entry name" value="DNA primase"/>
    <property type="match status" value="1"/>
</dbReference>
<evidence type="ECO:0000256" key="8">
    <source>
        <dbReference type="ARBA" id="ARBA00022833"/>
    </source>
</evidence>
<reference evidence="17" key="1">
    <citation type="submission" date="2016-10" db="EMBL/GenBank/DDBJ databases">
        <authorList>
            <person name="Varghese N."/>
            <person name="Submissions S."/>
        </authorList>
    </citation>
    <scope>NUCLEOTIDE SEQUENCE [LARGE SCALE GENOMIC DNA]</scope>
    <source>
        <strain evidence="17">CGMCC 1.6199</strain>
    </source>
</reference>
<keyword evidence="17" id="KW-1185">Reference proteome</keyword>
<dbReference type="InterPro" id="IPR002694">
    <property type="entry name" value="Znf_CHC2"/>
</dbReference>
<dbReference type="GO" id="GO:0000428">
    <property type="term" value="C:DNA-directed RNA polymerase complex"/>
    <property type="evidence" value="ECO:0007669"/>
    <property type="project" value="UniProtKB-KW"/>
</dbReference>
<proteinExistence type="inferred from homology"/>
<dbReference type="PANTHER" id="PTHR30313:SF2">
    <property type="entry name" value="DNA PRIMASE"/>
    <property type="match status" value="1"/>
</dbReference>
<feature type="domain" description="Toprim" evidence="15">
    <location>
        <begin position="261"/>
        <end position="342"/>
    </location>
</feature>
<comment type="domain">
    <text evidence="12">Contains an N-terminal zinc-binding domain, a central core domain that contains the primase activity, and a C-terminal DnaB-binding domain.</text>
</comment>
<dbReference type="Gene3D" id="3.40.1360.10">
    <property type="match status" value="1"/>
</dbReference>
<evidence type="ECO:0000313" key="17">
    <source>
        <dbReference type="Proteomes" id="UP000182347"/>
    </source>
</evidence>
<keyword evidence="3 12" id="KW-0808">Transferase</keyword>
<dbReference type="Proteomes" id="UP000182347">
    <property type="component" value="Unassembled WGS sequence"/>
</dbReference>
<feature type="zinc finger region" description="CHC2-type" evidence="12 14">
    <location>
        <begin position="40"/>
        <end position="64"/>
    </location>
</feature>
<evidence type="ECO:0000256" key="7">
    <source>
        <dbReference type="ARBA" id="ARBA00022771"/>
    </source>
</evidence>
<dbReference type="AlphaFoldDB" id="A0A1G9YJW3"/>
<comment type="catalytic activity">
    <reaction evidence="12">
        <text>ssDNA + n NTP = ssDNA/pppN(pN)n-1 hybrid + (n-1) diphosphate.</text>
        <dbReference type="EC" id="2.7.7.101"/>
    </reaction>
</comment>
<keyword evidence="4 12" id="KW-0548">Nucleotidyltransferase</keyword>
<dbReference type="GO" id="GO:0005737">
    <property type="term" value="C:cytoplasm"/>
    <property type="evidence" value="ECO:0007669"/>
    <property type="project" value="TreeGrafter"/>
</dbReference>
<dbReference type="GO" id="GO:0006269">
    <property type="term" value="P:DNA replication, synthesis of primer"/>
    <property type="evidence" value="ECO:0007669"/>
    <property type="project" value="UniProtKB-UniRule"/>
</dbReference>
<name>A0A1G9YJW3_9BACI</name>
<dbReference type="CDD" id="cd03364">
    <property type="entry name" value="TOPRIM_DnaG_primases"/>
    <property type="match status" value="1"/>
</dbReference>
<evidence type="ECO:0000256" key="13">
    <source>
        <dbReference type="PIRNR" id="PIRNR002811"/>
    </source>
</evidence>
<evidence type="ECO:0000256" key="1">
    <source>
        <dbReference type="ARBA" id="ARBA00022478"/>
    </source>
</evidence>
<evidence type="ECO:0000256" key="12">
    <source>
        <dbReference type="HAMAP-Rule" id="MF_00974"/>
    </source>
</evidence>
<evidence type="ECO:0000256" key="4">
    <source>
        <dbReference type="ARBA" id="ARBA00022695"/>
    </source>
</evidence>
<evidence type="ECO:0000256" key="14">
    <source>
        <dbReference type="PIRSR" id="PIRSR002811-1"/>
    </source>
</evidence>
<dbReference type="InterPro" id="IPR013264">
    <property type="entry name" value="DNAG_N"/>
</dbReference>
<keyword evidence="10 12" id="KW-0238">DNA-binding</keyword>
<dbReference type="GO" id="GO:0008270">
    <property type="term" value="F:zinc ion binding"/>
    <property type="evidence" value="ECO:0007669"/>
    <property type="project" value="UniProtKB-UniRule"/>
</dbReference>
<dbReference type="Pfam" id="PF01807">
    <property type="entry name" value="Zn_ribbon_DnaG"/>
    <property type="match status" value="1"/>
</dbReference>
<dbReference type="SUPFAM" id="SSF57783">
    <property type="entry name" value="Zinc beta-ribbon"/>
    <property type="match status" value="1"/>
</dbReference>
<evidence type="ECO:0000256" key="3">
    <source>
        <dbReference type="ARBA" id="ARBA00022679"/>
    </source>
</evidence>
<sequence>MNGQIPEETIEEIRKSNDIVDIVGEYVQLKKQGRNYFGLCPFHGEKTPSFSVTQDKQIFHCFGCHKGGNVVTFVMEMEGFSFFEALKHLAEKSGHTLPESYQPVNQNQQVSQESQDVLNAYEWLTKLYHHLLRHTKEGKTGYQYLIDRGFTDEVIDTFQLGFSPNSKEFIVQFLEKKGFHPQTMVKAGLLSMNDQQEVSDRFRGRVVFPIRNHLGKTVGFGGRSINNQEPKYLNSPESELFHKGRLLYNFDLARSHIRKQEEAVLFEGYADVISAYAAGVTNGVATLGTAITEAQAKLLRRYVDTVVICYDADDAGVQASYKAAKVLKKAGCTVKVASMPNGMDPDEFVQQNGAERFRKEVVDVSDTYMSFLMRFLKKDYNLNLEGDRIQYVESVLDEVALIDRPVEREHYLKELANEFELSMDTLTQEIMARRQKIGPGQDKMVQKSNTSMAKAPYSQKKLLPAYHNAEKQLIAYMLNDRTIAEKVKEELGGSFNVEQHQIIVTYLYAFYEEGNGPDVSLFVERLPDPSIQSLVVQIAMMPIHQDISDREINDYIRLIRVEHSDEAAIKSLKAEQKLAEKQNDHVKAAQIAMQILEIRKQLKNSIH</sequence>
<dbReference type="Pfam" id="PF08275">
    <property type="entry name" value="DNAG_N"/>
    <property type="match status" value="1"/>
</dbReference>
<dbReference type="EMBL" id="FNHF01000009">
    <property type="protein sequence ID" value="SDN08773.1"/>
    <property type="molecule type" value="Genomic_DNA"/>
</dbReference>
<dbReference type="GO" id="GO:0003678">
    <property type="term" value="F:DNA helicase activity"/>
    <property type="evidence" value="ECO:0007669"/>
    <property type="project" value="InterPro"/>
</dbReference>
<dbReference type="InterPro" id="IPR036977">
    <property type="entry name" value="DNA_primase_Znf_CHC2"/>
</dbReference>
<dbReference type="InterPro" id="IPR050219">
    <property type="entry name" value="DnaG_primase"/>
</dbReference>
<dbReference type="Pfam" id="PF13155">
    <property type="entry name" value="Toprim_2"/>
    <property type="match status" value="1"/>
</dbReference>
<dbReference type="InterPro" id="IPR034151">
    <property type="entry name" value="TOPRIM_DnaG_bac"/>
</dbReference>
<dbReference type="InterPro" id="IPR019475">
    <property type="entry name" value="DNA_primase_DnaB-bd"/>
</dbReference>
<evidence type="ECO:0000256" key="9">
    <source>
        <dbReference type="ARBA" id="ARBA00022842"/>
    </source>
</evidence>
<keyword evidence="8 12" id="KW-0862">Zinc</keyword>
<gene>
    <name evidence="12" type="primary">dnaG</name>
    <name evidence="16" type="ORF">SAMN05216244_4183</name>
</gene>
<dbReference type="Pfam" id="PF10410">
    <property type="entry name" value="DnaB_bind"/>
    <property type="match status" value="1"/>
</dbReference>
<dbReference type="STRING" id="482461.SAMN05216244_4183"/>
<accession>A0A1G9YJW3</accession>
<dbReference type="GO" id="GO:0003677">
    <property type="term" value="F:DNA binding"/>
    <property type="evidence" value="ECO:0007669"/>
    <property type="project" value="UniProtKB-KW"/>
</dbReference>
<keyword evidence="9" id="KW-0460">Magnesium</keyword>
<keyword evidence="7 12" id="KW-0863">Zinc-finger</keyword>
<organism evidence="16 17">
    <name type="scientific">Sediminibacillus halophilus</name>
    <dbReference type="NCBI Taxonomy" id="482461"/>
    <lineage>
        <taxon>Bacteria</taxon>
        <taxon>Bacillati</taxon>
        <taxon>Bacillota</taxon>
        <taxon>Bacilli</taxon>
        <taxon>Bacillales</taxon>
        <taxon>Bacillaceae</taxon>
        <taxon>Sediminibacillus</taxon>
    </lineage>
</organism>
<comment type="similarity">
    <text evidence="12 13">Belongs to the DnaG primase family.</text>
</comment>